<dbReference type="EMBL" id="AXCW01000121">
    <property type="protein sequence ID" value="EYR63151.1"/>
    <property type="molecule type" value="Genomic_DNA"/>
</dbReference>
<dbReference type="FunFam" id="3.40.47.10:FF:000014">
    <property type="entry name" value="Chalcone synthase 1"/>
    <property type="match status" value="1"/>
</dbReference>
<evidence type="ECO:0000256" key="3">
    <source>
        <dbReference type="ARBA" id="ARBA00023315"/>
    </source>
</evidence>
<organism evidence="7 8">
    <name type="scientific">Actinotalea ferrariae CF5-4</name>
    <dbReference type="NCBI Taxonomy" id="948458"/>
    <lineage>
        <taxon>Bacteria</taxon>
        <taxon>Bacillati</taxon>
        <taxon>Actinomycetota</taxon>
        <taxon>Actinomycetes</taxon>
        <taxon>Micrococcales</taxon>
        <taxon>Cellulomonadaceae</taxon>
        <taxon>Actinotalea</taxon>
    </lineage>
</organism>
<protein>
    <submittedName>
        <fullName evidence="7">Stilbene synthase</fullName>
    </submittedName>
</protein>
<reference evidence="7 8" key="1">
    <citation type="submission" date="2014-01" db="EMBL/GenBank/DDBJ databases">
        <title>Actinotalea ferrariae CF5-4.</title>
        <authorList>
            <person name="Chen F."/>
            <person name="Li Y."/>
            <person name="Wang G."/>
        </authorList>
    </citation>
    <scope>NUCLEOTIDE SEQUENCE [LARGE SCALE GENOMIC DNA]</scope>
    <source>
        <strain evidence="7 8">CF5-4</strain>
    </source>
</reference>
<dbReference type="AlphaFoldDB" id="A0A021VPS5"/>
<keyword evidence="3" id="KW-0012">Acyltransferase</keyword>
<name>A0A021VPS5_9CELL</name>
<dbReference type="GO" id="GO:0016747">
    <property type="term" value="F:acyltransferase activity, transferring groups other than amino-acyl groups"/>
    <property type="evidence" value="ECO:0007669"/>
    <property type="project" value="InterPro"/>
</dbReference>
<feature type="domain" description="Chalcone/stilbene synthase C-terminal" evidence="6">
    <location>
        <begin position="215"/>
        <end position="354"/>
    </location>
</feature>
<evidence type="ECO:0000256" key="2">
    <source>
        <dbReference type="ARBA" id="ARBA00022679"/>
    </source>
</evidence>
<dbReference type="SUPFAM" id="SSF53901">
    <property type="entry name" value="Thiolase-like"/>
    <property type="match status" value="1"/>
</dbReference>
<feature type="domain" description="Chalcone/stilbene synthase N-terminal" evidence="5">
    <location>
        <begin position="78"/>
        <end position="200"/>
    </location>
</feature>
<dbReference type="Proteomes" id="UP000019753">
    <property type="component" value="Unassembled WGS sequence"/>
</dbReference>
<dbReference type="OrthoDB" id="9786288at2"/>
<evidence type="ECO:0000313" key="8">
    <source>
        <dbReference type="Proteomes" id="UP000019753"/>
    </source>
</evidence>
<evidence type="ECO:0000256" key="1">
    <source>
        <dbReference type="ARBA" id="ARBA00005531"/>
    </source>
</evidence>
<dbReference type="PIRSF" id="PIRSF000451">
    <property type="entry name" value="PKS_III"/>
    <property type="match status" value="1"/>
</dbReference>
<sequence>MSHVISVAPALPGPPWPQEQITGAIAPLLAPDATGRALLEKVHRNSGVTTRHLALEPADYADLGDFGATSTLFRTLGTDLAERAAREALEAAGIAADEVDHVLFTSVTGVSAPSVDALLVGRLGLRSDVRRLPSFGLGCVAGAAGLARVHDYLVGHPGDVALLVCLELCSLTVQRDDRSRANMVASGLFGDGAAAAVVVGDAHPAVTRTGRGPEVVASRSRLYPGTEDVLGWDVGAAGFRIVLSPRLPALVEEGLAADADALLAAHGLKTGDVTTWVVHAGGPRIIDAVQTALGLPDEAVRTSRASLAAVGNLSSASVLDVLRRTMDGPEPEPGSPGMVFAFGPGVSAELVLLRWPGTR</sequence>
<dbReference type="Pfam" id="PF02797">
    <property type="entry name" value="Chal_sti_synt_C"/>
    <property type="match status" value="1"/>
</dbReference>
<accession>A0A021VPS5</accession>
<gene>
    <name evidence="7" type="ORF">N866_02505</name>
</gene>
<evidence type="ECO:0000256" key="4">
    <source>
        <dbReference type="PIRSR" id="PIRSR000451-1"/>
    </source>
</evidence>
<feature type="active site" description="Acyl-thioester intermediate" evidence="4">
    <location>
        <position position="139"/>
    </location>
</feature>
<dbReference type="InterPro" id="IPR012328">
    <property type="entry name" value="Chalcone/stilbene_synt_C"/>
</dbReference>
<proteinExistence type="inferred from homology"/>
<dbReference type="Gene3D" id="3.40.47.10">
    <property type="match status" value="2"/>
</dbReference>
<dbReference type="CDD" id="cd00831">
    <property type="entry name" value="CHS_like"/>
    <property type="match status" value="1"/>
</dbReference>
<evidence type="ECO:0000313" key="7">
    <source>
        <dbReference type="EMBL" id="EYR63151.1"/>
    </source>
</evidence>
<dbReference type="PANTHER" id="PTHR11877">
    <property type="entry name" value="HYDROXYMETHYLGLUTARYL-COA SYNTHASE"/>
    <property type="match status" value="1"/>
</dbReference>
<dbReference type="InterPro" id="IPR001099">
    <property type="entry name" value="Chalcone/stilbene_synt_N"/>
</dbReference>
<evidence type="ECO:0000259" key="5">
    <source>
        <dbReference type="Pfam" id="PF00195"/>
    </source>
</evidence>
<dbReference type="GO" id="GO:0030639">
    <property type="term" value="P:polyketide biosynthetic process"/>
    <property type="evidence" value="ECO:0007669"/>
    <property type="project" value="TreeGrafter"/>
</dbReference>
<comment type="similarity">
    <text evidence="1">Belongs to the thiolase-like superfamily. Chalcone/stilbene synthases family.</text>
</comment>
<evidence type="ECO:0000259" key="6">
    <source>
        <dbReference type="Pfam" id="PF02797"/>
    </source>
</evidence>
<dbReference type="RefSeq" id="WP_034226473.1">
    <property type="nucleotide sequence ID" value="NZ_AXCW01000121.1"/>
</dbReference>
<dbReference type="PANTHER" id="PTHR11877:SF99">
    <property type="entry name" value="1,3,6,8-TETRAHYDROXYNAPHTHALENE SYNTHASE"/>
    <property type="match status" value="1"/>
</dbReference>
<keyword evidence="8" id="KW-1185">Reference proteome</keyword>
<dbReference type="InterPro" id="IPR011141">
    <property type="entry name" value="Polyketide_synthase_type-III"/>
</dbReference>
<dbReference type="Pfam" id="PF00195">
    <property type="entry name" value="Chal_sti_synt_N"/>
    <property type="match status" value="1"/>
</dbReference>
<dbReference type="InterPro" id="IPR016039">
    <property type="entry name" value="Thiolase-like"/>
</dbReference>
<keyword evidence="2" id="KW-0808">Transferase</keyword>
<comment type="caution">
    <text evidence="7">The sequence shown here is derived from an EMBL/GenBank/DDBJ whole genome shotgun (WGS) entry which is preliminary data.</text>
</comment>